<dbReference type="PRINTS" id="PR00757">
    <property type="entry name" value="AMINEOXDASEF"/>
</dbReference>
<dbReference type="PANTHER" id="PTHR43563">
    <property type="entry name" value="AMINE OXIDASE"/>
    <property type="match status" value="1"/>
</dbReference>
<dbReference type="Proteomes" id="UP000824005">
    <property type="component" value="Unassembled WGS sequence"/>
</dbReference>
<sequence>MASINKDVVVIGAGPAGLTAARRLTQAGLSVAVLEARDRVGGRTWSDTIDGAFIEIGGQWVSPDQTGLIALLDELGKETFTRYREGKSVYIGPDGERSEFVGDLPVAPATLAEINRLTALIDELVDQIGVEQPWAHPRAEELDAVSFESWLAQQSDDREAIDNVALYVAGGMLTKPSYAFSALQAVLMAASAGSFSNLADENFILDRRVVGGMQSVSEQMAEELGSGVVHLSSPVRALEWSDNGPGAPATVTAISDTVTVTAQHAIVAVPPNLYSRISYAPALPRKQLIAHQHQSMGLVIKLHAVYETPFWREDGLSGTAFSPSHLIQELYDNTNHEDERGTMVGFIVSKNAEAVWALDEAERRRVVLEGIADFLGPKALEPDVFYLSDFGAEEWTRGAYATSYDLGGLHRWGGIQNDPVGPIFFASSDIAAEGYQHVDGAVRIGQDTARRILEQ</sequence>
<evidence type="ECO:0000256" key="2">
    <source>
        <dbReference type="ARBA" id="ARBA00005995"/>
    </source>
</evidence>
<dbReference type="AlphaFoldDB" id="A0A9D1YVM5"/>
<evidence type="ECO:0000313" key="6">
    <source>
        <dbReference type="EMBL" id="HIY66639.1"/>
    </source>
</evidence>
<feature type="binding site" evidence="4">
    <location>
        <begin position="35"/>
        <end position="36"/>
    </location>
    <ligand>
        <name>FAD</name>
        <dbReference type="ChEBI" id="CHEBI:57692"/>
    </ligand>
</feature>
<accession>A0A9D1YVM5</accession>
<evidence type="ECO:0000259" key="5">
    <source>
        <dbReference type="Pfam" id="PF01593"/>
    </source>
</evidence>
<organism evidence="6 7">
    <name type="scientific">Candidatus Agrococcus pullicola</name>
    <dbReference type="NCBI Taxonomy" id="2838429"/>
    <lineage>
        <taxon>Bacteria</taxon>
        <taxon>Bacillati</taxon>
        <taxon>Actinomycetota</taxon>
        <taxon>Actinomycetes</taxon>
        <taxon>Micrococcales</taxon>
        <taxon>Microbacteriaceae</taxon>
        <taxon>Agrococcus</taxon>
    </lineage>
</organism>
<dbReference type="InterPro" id="IPR050703">
    <property type="entry name" value="Flavin_MAO"/>
</dbReference>
<proteinExistence type="inferred from homology"/>
<dbReference type="InterPro" id="IPR001613">
    <property type="entry name" value="Flavin_amine_oxidase"/>
</dbReference>
<feature type="domain" description="Amine oxidase" evidence="5">
    <location>
        <begin position="16"/>
        <end position="453"/>
    </location>
</feature>
<dbReference type="SUPFAM" id="SSF51905">
    <property type="entry name" value="FAD/NAD(P)-binding domain"/>
    <property type="match status" value="1"/>
</dbReference>
<dbReference type="Gene3D" id="3.50.50.60">
    <property type="entry name" value="FAD/NAD(P)-binding domain"/>
    <property type="match status" value="1"/>
</dbReference>
<keyword evidence="3" id="KW-0560">Oxidoreductase</keyword>
<evidence type="ECO:0000256" key="1">
    <source>
        <dbReference type="ARBA" id="ARBA00001974"/>
    </source>
</evidence>
<dbReference type="EMBL" id="DXDC01000311">
    <property type="protein sequence ID" value="HIY66639.1"/>
    <property type="molecule type" value="Genomic_DNA"/>
</dbReference>
<dbReference type="InterPro" id="IPR036188">
    <property type="entry name" value="FAD/NAD-bd_sf"/>
</dbReference>
<reference evidence="6" key="2">
    <citation type="submission" date="2021-04" db="EMBL/GenBank/DDBJ databases">
        <authorList>
            <person name="Gilroy R."/>
        </authorList>
    </citation>
    <scope>NUCLEOTIDE SEQUENCE</scope>
    <source>
        <strain evidence="6">ChiGjej1B1-98</strain>
    </source>
</reference>
<reference evidence="6" key="1">
    <citation type="journal article" date="2021" name="PeerJ">
        <title>Extensive microbial diversity within the chicken gut microbiome revealed by metagenomics and culture.</title>
        <authorList>
            <person name="Gilroy R."/>
            <person name="Ravi A."/>
            <person name="Getino M."/>
            <person name="Pursley I."/>
            <person name="Horton D.L."/>
            <person name="Alikhan N.F."/>
            <person name="Baker D."/>
            <person name="Gharbi K."/>
            <person name="Hall N."/>
            <person name="Watson M."/>
            <person name="Adriaenssens E.M."/>
            <person name="Foster-Nyarko E."/>
            <person name="Jarju S."/>
            <person name="Secka A."/>
            <person name="Antonio M."/>
            <person name="Oren A."/>
            <person name="Chaudhuri R.R."/>
            <person name="La Ragione R."/>
            <person name="Hildebrand F."/>
            <person name="Pallen M.J."/>
        </authorList>
    </citation>
    <scope>NUCLEOTIDE SEQUENCE</scope>
    <source>
        <strain evidence="6">ChiGjej1B1-98</strain>
    </source>
</reference>
<name>A0A9D1YVM5_9MICO</name>
<comment type="cofactor">
    <cofactor evidence="1">
        <name>FAD</name>
        <dbReference type="ChEBI" id="CHEBI:57692"/>
    </cofactor>
</comment>
<comment type="similarity">
    <text evidence="2">Belongs to the flavin monoamine oxidase family.</text>
</comment>
<dbReference type="Pfam" id="PF01593">
    <property type="entry name" value="Amino_oxidase"/>
    <property type="match status" value="1"/>
</dbReference>
<evidence type="ECO:0000256" key="4">
    <source>
        <dbReference type="PIRSR" id="PIRSR601613-1"/>
    </source>
</evidence>
<dbReference type="SUPFAM" id="SSF54373">
    <property type="entry name" value="FAD-linked reductases, C-terminal domain"/>
    <property type="match status" value="1"/>
</dbReference>
<gene>
    <name evidence="6" type="ORF">H9830_10220</name>
</gene>
<evidence type="ECO:0000256" key="3">
    <source>
        <dbReference type="ARBA" id="ARBA00023002"/>
    </source>
</evidence>
<evidence type="ECO:0000313" key="7">
    <source>
        <dbReference type="Proteomes" id="UP000824005"/>
    </source>
</evidence>
<protein>
    <submittedName>
        <fullName evidence="6">FAD-dependent oxidoreductase</fullName>
    </submittedName>
</protein>
<dbReference type="PANTHER" id="PTHR43563:SF1">
    <property type="entry name" value="AMINE OXIDASE [FLAVIN-CONTAINING] B"/>
    <property type="match status" value="1"/>
</dbReference>
<dbReference type="InterPro" id="IPR002937">
    <property type="entry name" value="Amino_oxidase"/>
</dbReference>
<comment type="caution">
    <text evidence="6">The sequence shown here is derived from an EMBL/GenBank/DDBJ whole genome shotgun (WGS) entry which is preliminary data.</text>
</comment>
<dbReference type="GO" id="GO:0016491">
    <property type="term" value="F:oxidoreductase activity"/>
    <property type="evidence" value="ECO:0007669"/>
    <property type="project" value="UniProtKB-KW"/>
</dbReference>
<feature type="binding site" evidence="4">
    <location>
        <position position="346"/>
    </location>
    <ligand>
        <name>substrate</name>
    </ligand>
</feature>
<feature type="binding site" evidence="4">
    <location>
        <position position="235"/>
    </location>
    <ligand>
        <name>FAD</name>
        <dbReference type="ChEBI" id="CHEBI:57692"/>
    </ligand>
</feature>
<feature type="non-terminal residue" evidence="6">
    <location>
        <position position="455"/>
    </location>
</feature>